<feature type="domain" description="Phytase-like" evidence="2">
    <location>
        <begin position="63"/>
        <end position="402"/>
    </location>
</feature>
<gene>
    <name evidence="3" type="ORF">M0L44_21360</name>
</gene>
<accession>A0ABT1BUN2</accession>
<feature type="signal peptide" evidence="1">
    <location>
        <begin position="1"/>
        <end position="25"/>
    </location>
</feature>
<keyword evidence="1" id="KW-0732">Signal</keyword>
<evidence type="ECO:0000313" key="3">
    <source>
        <dbReference type="EMBL" id="MCO5979256.1"/>
    </source>
</evidence>
<proteinExistence type="predicted"/>
<sequence length="435" mass="46814">MSSRASLALRAVALATLCAAGLTQATELVGFASLPADTFSPGPTSGQFVSSTNGRTLPLVNQQAVQGFSAVLPGPRPGTFRVMPDNGFGTKANSPDAVLRVYTVAPDFRRWNGRSVAGTGAVRPVDVDSGRRLASFSARSHITLADPLGRLGFTEINQLQAYPYVGSGPGQAGIPVDERIRAGHWLTGADLDIESMRVDHHGHYWFGEEFGPFLVKTDARGRVLRREVPMAGVMSPDNPYLGSATPTLGSSRGFEGMAINRAGTTLFTLLEGTVTGDPACTLRINAFDVDSETYTGQQWCYALEPQGTNIGDMTAVNDHQFLVIERNGTEEPRFKKIFLIDLNQRDGQGCVAKQAVVDLMSIQDPHDLNQDGQTLFTFPFVTIEDVLVMDANTLLVMNDNNYPGSSKTAGVPDPNEFLLLQLDAPLPVDDTAPLR</sequence>
<reference evidence="3 4" key="1">
    <citation type="submission" date="2022-06" db="EMBL/GenBank/DDBJ databases">
        <title>Ideonella sp. NS12-5 Genome sequencing and assembly.</title>
        <authorList>
            <person name="Jung Y."/>
        </authorList>
    </citation>
    <scope>NUCLEOTIDE SEQUENCE [LARGE SCALE GENOMIC DNA]</scope>
    <source>
        <strain evidence="3 4">NS12-5</strain>
    </source>
</reference>
<comment type="caution">
    <text evidence="3">The sequence shown here is derived from an EMBL/GenBank/DDBJ whole genome shotgun (WGS) entry which is preliminary data.</text>
</comment>
<dbReference type="InterPro" id="IPR027372">
    <property type="entry name" value="Phytase-like_dom"/>
</dbReference>
<dbReference type="PANTHER" id="PTHR37957">
    <property type="entry name" value="BLR7070 PROTEIN"/>
    <property type="match status" value="1"/>
</dbReference>
<organism evidence="3 4">
    <name type="scientific">Ideonella oryzae</name>
    <dbReference type="NCBI Taxonomy" id="2937441"/>
    <lineage>
        <taxon>Bacteria</taxon>
        <taxon>Pseudomonadati</taxon>
        <taxon>Pseudomonadota</taxon>
        <taxon>Betaproteobacteria</taxon>
        <taxon>Burkholderiales</taxon>
        <taxon>Sphaerotilaceae</taxon>
        <taxon>Ideonella</taxon>
    </lineage>
</organism>
<evidence type="ECO:0000259" key="2">
    <source>
        <dbReference type="Pfam" id="PF13449"/>
    </source>
</evidence>
<dbReference type="PANTHER" id="PTHR37957:SF1">
    <property type="entry name" value="PHYTASE-LIKE DOMAIN-CONTAINING PROTEIN"/>
    <property type="match status" value="1"/>
</dbReference>
<dbReference type="Pfam" id="PF13449">
    <property type="entry name" value="Phytase-like"/>
    <property type="match status" value="1"/>
</dbReference>
<name>A0ABT1BUN2_9BURK</name>
<dbReference type="RefSeq" id="WP_252772208.1">
    <property type="nucleotide sequence ID" value="NZ_JAMXMC010000019.1"/>
</dbReference>
<feature type="chain" id="PRO_5046939519" evidence="1">
    <location>
        <begin position="26"/>
        <end position="435"/>
    </location>
</feature>
<dbReference type="Proteomes" id="UP001204851">
    <property type="component" value="Unassembled WGS sequence"/>
</dbReference>
<keyword evidence="4" id="KW-1185">Reference proteome</keyword>
<evidence type="ECO:0000313" key="4">
    <source>
        <dbReference type="Proteomes" id="UP001204851"/>
    </source>
</evidence>
<evidence type="ECO:0000256" key="1">
    <source>
        <dbReference type="SAM" id="SignalP"/>
    </source>
</evidence>
<protein>
    <submittedName>
        <fullName evidence="3">Esterase-like activity of phytase family protein</fullName>
    </submittedName>
</protein>
<dbReference type="EMBL" id="JAMXMC010000019">
    <property type="protein sequence ID" value="MCO5979256.1"/>
    <property type="molecule type" value="Genomic_DNA"/>
</dbReference>